<reference evidence="1" key="2">
    <citation type="submission" date="2020-05" db="EMBL/GenBank/DDBJ databases">
        <authorList>
            <person name="Kim H.-S."/>
            <person name="Proctor R.H."/>
            <person name="Brown D.W."/>
        </authorList>
    </citation>
    <scope>NUCLEOTIDE SEQUENCE</scope>
    <source>
        <strain evidence="1">NRRL 22465</strain>
    </source>
</reference>
<dbReference type="OrthoDB" id="5428081at2759"/>
<evidence type="ECO:0000313" key="2">
    <source>
        <dbReference type="Proteomes" id="UP000635477"/>
    </source>
</evidence>
<evidence type="ECO:0000313" key="1">
    <source>
        <dbReference type="EMBL" id="KAF4975484.1"/>
    </source>
</evidence>
<reference evidence="1" key="1">
    <citation type="journal article" date="2020" name="BMC Genomics">
        <title>Correction to: Identification and distribution of gene clusters required for synthesis of sphingolipid metabolism inhibitors in diverse species of the filamentous fungus Fusarium.</title>
        <authorList>
            <person name="Kim H.S."/>
            <person name="Lohmar J.M."/>
            <person name="Busman M."/>
            <person name="Brown D.W."/>
            <person name="Naumann T.A."/>
            <person name="Divon H.H."/>
            <person name="Lysoe E."/>
            <person name="Uhlig S."/>
            <person name="Proctor R.H."/>
        </authorList>
    </citation>
    <scope>NUCLEOTIDE SEQUENCE</scope>
    <source>
        <strain evidence="1">NRRL 22465</strain>
    </source>
</reference>
<name>A0A8H4UG03_9HYPO</name>
<organism evidence="1 2">
    <name type="scientific">Fusarium zealandicum</name>
    <dbReference type="NCBI Taxonomy" id="1053134"/>
    <lineage>
        <taxon>Eukaryota</taxon>
        <taxon>Fungi</taxon>
        <taxon>Dikarya</taxon>
        <taxon>Ascomycota</taxon>
        <taxon>Pezizomycotina</taxon>
        <taxon>Sordariomycetes</taxon>
        <taxon>Hypocreomycetidae</taxon>
        <taxon>Hypocreales</taxon>
        <taxon>Nectriaceae</taxon>
        <taxon>Fusarium</taxon>
        <taxon>Fusarium staphyleae species complex</taxon>
    </lineage>
</organism>
<keyword evidence="2" id="KW-1185">Reference proteome</keyword>
<gene>
    <name evidence="1" type="ORF">FZEAL_7731</name>
</gene>
<dbReference type="EMBL" id="JABEYC010000636">
    <property type="protein sequence ID" value="KAF4975484.1"/>
    <property type="molecule type" value="Genomic_DNA"/>
</dbReference>
<sequence>MAAYKWTRQEKIKRGIWAVAFAACIFAGSITGAQLKTDKEKEEAIKEFRSTTPSEQIAALQSQRLVLVAQKEIMQRKMDVFQDRVKARNAEKARKEGSPS</sequence>
<dbReference type="AlphaFoldDB" id="A0A8H4UG03"/>
<proteinExistence type="predicted"/>
<dbReference type="Proteomes" id="UP000635477">
    <property type="component" value="Unassembled WGS sequence"/>
</dbReference>
<protein>
    <submittedName>
        <fullName evidence="1">Uncharacterized protein</fullName>
    </submittedName>
</protein>
<accession>A0A8H4UG03</accession>
<comment type="caution">
    <text evidence="1">The sequence shown here is derived from an EMBL/GenBank/DDBJ whole genome shotgun (WGS) entry which is preliminary data.</text>
</comment>